<evidence type="ECO:0000256" key="1">
    <source>
        <dbReference type="SAM" id="SignalP"/>
    </source>
</evidence>
<dbReference type="Proteomes" id="UP000325313">
    <property type="component" value="Unassembled WGS sequence"/>
</dbReference>
<comment type="caution">
    <text evidence="2">The sequence shown here is derived from an EMBL/GenBank/DDBJ whole genome shotgun (WGS) entry which is preliminary data.</text>
</comment>
<gene>
    <name evidence="3" type="ORF">PGTUg99_019286</name>
    <name evidence="2" type="ORF">PGTUg99_036439</name>
</gene>
<sequence>MHTLGPFETFIFIFIFIQLHQKIQGTTSNSPFTHFFSSSSSRFSSSFFSFLLISSSSRIFQSIIHQSLHHLSNYSFHSSCNYSYTTSNQHIDSSILIKIF</sequence>
<evidence type="ECO:0000313" key="2">
    <source>
        <dbReference type="EMBL" id="KAA1132048.1"/>
    </source>
</evidence>
<evidence type="ECO:0000313" key="3">
    <source>
        <dbReference type="EMBL" id="KAA1135230.1"/>
    </source>
</evidence>
<dbReference type="EMBL" id="VDEP01000102">
    <property type="protein sequence ID" value="KAA1132048.1"/>
    <property type="molecule type" value="Genomic_DNA"/>
</dbReference>
<reference evidence="2 4" key="1">
    <citation type="submission" date="2019-05" db="EMBL/GenBank/DDBJ databases">
        <title>Emergence of the Ug99 lineage of the wheat stem rust pathogen through somatic hybridization.</title>
        <authorList>
            <person name="Li F."/>
            <person name="Upadhyaya N.M."/>
            <person name="Sperschneider J."/>
            <person name="Matny O."/>
            <person name="Nguyen-Phuc H."/>
            <person name="Mago R."/>
            <person name="Raley C."/>
            <person name="Miller M.E."/>
            <person name="Silverstein K.A.T."/>
            <person name="Henningsen E."/>
            <person name="Hirsch C.D."/>
            <person name="Visser B."/>
            <person name="Pretorius Z.A."/>
            <person name="Steffenson B.J."/>
            <person name="Schwessinger B."/>
            <person name="Dodds P.N."/>
            <person name="Figueroa M."/>
        </authorList>
    </citation>
    <scope>NUCLEOTIDE SEQUENCE [LARGE SCALE GENOMIC DNA]</scope>
    <source>
        <strain evidence="2 4">Ug99</strain>
    </source>
</reference>
<dbReference type="AlphaFoldDB" id="A0A5B0S2T0"/>
<name>A0A5B0S2T0_PUCGR</name>
<evidence type="ECO:0000313" key="4">
    <source>
        <dbReference type="Proteomes" id="UP000325313"/>
    </source>
</evidence>
<organism evidence="2 4">
    <name type="scientific">Puccinia graminis f. sp. tritici</name>
    <dbReference type="NCBI Taxonomy" id="56615"/>
    <lineage>
        <taxon>Eukaryota</taxon>
        <taxon>Fungi</taxon>
        <taxon>Dikarya</taxon>
        <taxon>Basidiomycota</taxon>
        <taxon>Pucciniomycotina</taxon>
        <taxon>Pucciniomycetes</taxon>
        <taxon>Pucciniales</taxon>
        <taxon>Pucciniaceae</taxon>
        <taxon>Puccinia</taxon>
    </lineage>
</organism>
<feature type="chain" id="PRO_5036138269" evidence="1">
    <location>
        <begin position="26"/>
        <end position="100"/>
    </location>
</feature>
<feature type="signal peptide" evidence="1">
    <location>
        <begin position="1"/>
        <end position="25"/>
    </location>
</feature>
<proteinExistence type="predicted"/>
<accession>A0A5B0S2T0</accession>
<protein>
    <submittedName>
        <fullName evidence="2">Uncharacterized protein</fullName>
    </submittedName>
</protein>
<dbReference type="EMBL" id="VDEP01000040">
    <property type="protein sequence ID" value="KAA1135230.1"/>
    <property type="molecule type" value="Genomic_DNA"/>
</dbReference>
<keyword evidence="1" id="KW-0732">Signal</keyword>